<dbReference type="InterPro" id="IPR012406">
    <property type="entry name" value="UreE"/>
</dbReference>
<dbReference type="SUPFAM" id="SSF69287">
    <property type="entry name" value="Urease metallochaperone UreE, N-terminal domain"/>
    <property type="match status" value="1"/>
</dbReference>
<dbReference type="NCBIfam" id="NF009751">
    <property type="entry name" value="PRK13261.1-1"/>
    <property type="match status" value="1"/>
</dbReference>
<dbReference type="HAMAP" id="MF_00822">
    <property type="entry name" value="UreE"/>
    <property type="match status" value="1"/>
</dbReference>
<evidence type="ECO:0000256" key="3">
    <source>
        <dbReference type="ARBA" id="ARBA00022596"/>
    </source>
</evidence>
<accession>A0A1Y6BZ95</accession>
<evidence type="ECO:0000259" key="6">
    <source>
        <dbReference type="SMART" id="SM00988"/>
    </source>
</evidence>
<dbReference type="EMBL" id="FXAG01000014">
    <property type="protein sequence ID" value="SMF33066.1"/>
    <property type="molecule type" value="Genomic_DNA"/>
</dbReference>
<dbReference type="GO" id="GO:0005737">
    <property type="term" value="C:cytoplasm"/>
    <property type="evidence" value="ECO:0007669"/>
    <property type="project" value="UniProtKB-SubCell"/>
</dbReference>
<dbReference type="InterPro" id="IPR036118">
    <property type="entry name" value="UreE_N_sf"/>
</dbReference>
<dbReference type="STRING" id="1123014.SAMN02745746_02623"/>
<dbReference type="Gene3D" id="3.30.70.790">
    <property type="entry name" value="UreE, C-terminal domain"/>
    <property type="match status" value="1"/>
</dbReference>
<dbReference type="GO" id="GO:0016151">
    <property type="term" value="F:nickel cation binding"/>
    <property type="evidence" value="ECO:0007669"/>
    <property type="project" value="UniProtKB-UniRule"/>
</dbReference>
<comment type="subcellular location">
    <subcellularLocation>
        <location evidence="1 5">Cytoplasm</location>
    </subcellularLocation>
</comment>
<dbReference type="PIRSF" id="PIRSF036402">
    <property type="entry name" value="Ureas_acces_UreE"/>
    <property type="match status" value="1"/>
</dbReference>
<dbReference type="InterPro" id="IPR007864">
    <property type="entry name" value="UreE_C_dom"/>
</dbReference>
<name>A0A1Y6BZ95_9NEIS</name>
<dbReference type="GO" id="GO:0019627">
    <property type="term" value="P:urea metabolic process"/>
    <property type="evidence" value="ECO:0007669"/>
    <property type="project" value="InterPro"/>
</dbReference>
<evidence type="ECO:0000256" key="1">
    <source>
        <dbReference type="ARBA" id="ARBA00004496"/>
    </source>
</evidence>
<keyword evidence="8" id="KW-1185">Reference proteome</keyword>
<dbReference type="AlphaFoldDB" id="A0A1Y6BZ95"/>
<reference evidence="8" key="1">
    <citation type="submission" date="2017-04" db="EMBL/GenBank/DDBJ databases">
        <authorList>
            <person name="Varghese N."/>
            <person name="Submissions S."/>
        </authorList>
    </citation>
    <scope>NUCLEOTIDE SEQUENCE [LARGE SCALE GENOMIC DNA]</scope>
    <source>
        <strain evidence="8">DSM 22618</strain>
    </source>
</reference>
<dbReference type="GO" id="GO:0006457">
    <property type="term" value="P:protein folding"/>
    <property type="evidence" value="ECO:0007669"/>
    <property type="project" value="InterPro"/>
</dbReference>
<keyword evidence="3 5" id="KW-0533">Nickel</keyword>
<evidence type="ECO:0000313" key="8">
    <source>
        <dbReference type="Proteomes" id="UP000192920"/>
    </source>
</evidence>
<dbReference type="Proteomes" id="UP000192920">
    <property type="component" value="Unassembled WGS sequence"/>
</dbReference>
<dbReference type="Gene3D" id="2.60.260.20">
    <property type="entry name" value="Urease metallochaperone UreE, N-terminal domain"/>
    <property type="match status" value="1"/>
</dbReference>
<keyword evidence="2 5" id="KW-0963">Cytoplasm</keyword>
<comment type="similarity">
    <text evidence="5">Belongs to the UreE family.</text>
</comment>
<dbReference type="Pfam" id="PF05194">
    <property type="entry name" value="UreE_C"/>
    <property type="match status" value="1"/>
</dbReference>
<dbReference type="RefSeq" id="WP_085276782.1">
    <property type="nucleotide sequence ID" value="NZ_FXAG01000014.1"/>
</dbReference>
<dbReference type="Pfam" id="PF02814">
    <property type="entry name" value="UreE_N"/>
    <property type="match status" value="1"/>
</dbReference>
<evidence type="ECO:0000256" key="4">
    <source>
        <dbReference type="ARBA" id="ARBA00023186"/>
    </source>
</evidence>
<dbReference type="SUPFAM" id="SSF69737">
    <property type="entry name" value="Urease metallochaperone UreE, C-terminal domain"/>
    <property type="match status" value="1"/>
</dbReference>
<dbReference type="GO" id="GO:0051082">
    <property type="term" value="F:unfolded protein binding"/>
    <property type="evidence" value="ECO:0007669"/>
    <property type="project" value="UniProtKB-UniRule"/>
</dbReference>
<dbReference type="InterPro" id="IPR004029">
    <property type="entry name" value="UreE_N"/>
</dbReference>
<protein>
    <recommendedName>
        <fullName evidence="5">Urease accessory protein UreE</fullName>
    </recommendedName>
</protein>
<dbReference type="GO" id="GO:0065003">
    <property type="term" value="P:protein-containing complex assembly"/>
    <property type="evidence" value="ECO:0007669"/>
    <property type="project" value="InterPro"/>
</dbReference>
<sequence length="165" mass="18295">MLVITRRADDPSHWDAELVMSFELRSKSRLRTTASSGEDVGLFLEAGQPLRHGEVLQAEDGRRVRIVAAPEALLHVTCANPRELCRAAYHLGNRHVHLEVGEGWLRLLDDEVLAQMLLQLGALVERLSAPFNPEHGAYGGGHHHSHGKEAAFQYAPKLHQYGQGT</sequence>
<organism evidence="7 8">
    <name type="scientific">Pseudogulbenkiania subflava DSM 22618</name>
    <dbReference type="NCBI Taxonomy" id="1123014"/>
    <lineage>
        <taxon>Bacteria</taxon>
        <taxon>Pseudomonadati</taxon>
        <taxon>Pseudomonadota</taxon>
        <taxon>Betaproteobacteria</taxon>
        <taxon>Neisseriales</taxon>
        <taxon>Chromobacteriaceae</taxon>
        <taxon>Pseudogulbenkiania</taxon>
    </lineage>
</organism>
<evidence type="ECO:0000256" key="5">
    <source>
        <dbReference type="HAMAP-Rule" id="MF_00822"/>
    </source>
</evidence>
<evidence type="ECO:0000256" key="2">
    <source>
        <dbReference type="ARBA" id="ARBA00022490"/>
    </source>
</evidence>
<proteinExistence type="inferred from homology"/>
<comment type="function">
    <text evidence="5">Involved in urease metallocenter assembly. Binds nickel. Probably functions as a nickel donor during metallocenter assembly.</text>
</comment>
<feature type="domain" description="UreE urease accessory N-terminal" evidence="6">
    <location>
        <begin position="1"/>
        <end position="64"/>
    </location>
</feature>
<dbReference type="CDD" id="cd00571">
    <property type="entry name" value="UreE"/>
    <property type="match status" value="1"/>
</dbReference>
<gene>
    <name evidence="5" type="primary">ureE</name>
    <name evidence="7" type="ORF">SAMN02745746_02623</name>
</gene>
<keyword evidence="4 5" id="KW-0143">Chaperone</keyword>
<evidence type="ECO:0000313" key="7">
    <source>
        <dbReference type="EMBL" id="SMF33066.1"/>
    </source>
</evidence>
<dbReference type="SMART" id="SM00988">
    <property type="entry name" value="UreE_N"/>
    <property type="match status" value="1"/>
</dbReference>